<evidence type="ECO:0000256" key="8">
    <source>
        <dbReference type="ARBA" id="ARBA00022857"/>
    </source>
</evidence>
<feature type="domain" description="FAD/NAD(P)-binding" evidence="15">
    <location>
        <begin position="18"/>
        <end position="350"/>
    </location>
</feature>
<proteinExistence type="inferred from homology"/>
<dbReference type="GO" id="GO:0016491">
    <property type="term" value="F:oxidoreductase activity"/>
    <property type="evidence" value="ECO:0007669"/>
    <property type="project" value="UniProtKB-KW"/>
</dbReference>
<feature type="binding site" evidence="13">
    <location>
        <begin position="208"/>
        <end position="209"/>
    </location>
    <ligand>
        <name>NADP(+)</name>
        <dbReference type="ChEBI" id="CHEBI:58349"/>
    </ligand>
</feature>
<evidence type="ECO:0000256" key="6">
    <source>
        <dbReference type="ARBA" id="ARBA00022630"/>
    </source>
</evidence>
<dbReference type="Proteomes" id="UP000887574">
    <property type="component" value="Unplaced"/>
</dbReference>
<evidence type="ECO:0000256" key="2">
    <source>
        <dbReference type="ARBA" id="ARBA00004731"/>
    </source>
</evidence>
<evidence type="ECO:0000256" key="12">
    <source>
        <dbReference type="PIRSR" id="PIRSR000362-1"/>
    </source>
</evidence>
<evidence type="ECO:0000256" key="4">
    <source>
        <dbReference type="ARBA" id="ARBA00013219"/>
    </source>
</evidence>
<dbReference type="WBParaSite" id="jg9471">
    <property type="protein sequence ID" value="jg9471"/>
    <property type="gene ID" value="jg9471"/>
</dbReference>
<keyword evidence="9 11" id="KW-0560">Oxidoreductase</keyword>
<dbReference type="InterPro" id="IPR023753">
    <property type="entry name" value="FAD/NAD-binding_dom"/>
</dbReference>
<dbReference type="Gene3D" id="3.40.50.720">
    <property type="entry name" value="NAD(P)-binding Rossmann-like Domain"/>
    <property type="match status" value="1"/>
</dbReference>
<comment type="catalytic activity">
    <reaction evidence="10 11">
        <text>2 reduced [adrenodoxin] + NADP(+) + H(+) = 2 oxidized [adrenodoxin] + NADPH</text>
        <dbReference type="Rhea" id="RHEA:42312"/>
        <dbReference type="Rhea" id="RHEA-COMP:9998"/>
        <dbReference type="Rhea" id="RHEA-COMP:9999"/>
        <dbReference type="ChEBI" id="CHEBI:15378"/>
        <dbReference type="ChEBI" id="CHEBI:33737"/>
        <dbReference type="ChEBI" id="CHEBI:33738"/>
        <dbReference type="ChEBI" id="CHEBI:57783"/>
        <dbReference type="ChEBI" id="CHEBI:58349"/>
        <dbReference type="EC" id="1.18.1.6"/>
    </reaction>
</comment>
<dbReference type="Pfam" id="PF07992">
    <property type="entry name" value="Pyr_redox_2"/>
    <property type="match status" value="1"/>
</dbReference>
<dbReference type="PIRSF" id="PIRSF000362">
    <property type="entry name" value="FNR"/>
    <property type="match status" value="1"/>
</dbReference>
<dbReference type="InterPro" id="IPR021163">
    <property type="entry name" value="Ferredox_Rdtase_adrenod"/>
</dbReference>
<dbReference type="Gene3D" id="3.50.50.60">
    <property type="entry name" value="FAD/NAD(P)-binding domain"/>
    <property type="match status" value="1"/>
</dbReference>
<feature type="binding site" evidence="13">
    <location>
        <position position="351"/>
    </location>
    <ligand>
        <name>NADP(+)</name>
        <dbReference type="ChEBI" id="CHEBI:58349"/>
    </ligand>
</feature>
<comment type="cofactor">
    <cofactor evidence="1 11 12">
        <name>FAD</name>
        <dbReference type="ChEBI" id="CHEBI:57692"/>
    </cofactor>
</comment>
<feature type="binding site" evidence="12">
    <location>
        <position position="344"/>
    </location>
    <ligand>
        <name>FAD</name>
        <dbReference type="ChEBI" id="CHEBI:57692"/>
    </ligand>
</feature>
<evidence type="ECO:0000256" key="3">
    <source>
        <dbReference type="ARBA" id="ARBA00008312"/>
    </source>
</evidence>
<feature type="binding site" evidence="13">
    <location>
        <position position="220"/>
    </location>
    <ligand>
        <name>NADP(+)</name>
        <dbReference type="ChEBI" id="CHEBI:58349"/>
    </ligand>
</feature>
<evidence type="ECO:0000256" key="14">
    <source>
        <dbReference type="SAM" id="SignalP"/>
    </source>
</evidence>
<dbReference type="EC" id="1.18.1.6" evidence="4 11"/>
<evidence type="ECO:0000256" key="9">
    <source>
        <dbReference type="ARBA" id="ARBA00023002"/>
    </source>
</evidence>
<dbReference type="PROSITE" id="PS51257">
    <property type="entry name" value="PROKAR_LIPOPROTEIN"/>
    <property type="match status" value="1"/>
</dbReference>
<dbReference type="InterPro" id="IPR055275">
    <property type="entry name" value="Ferredox_Rdtase"/>
</dbReference>
<feature type="signal peptide" evidence="14">
    <location>
        <begin position="1"/>
        <end position="22"/>
    </location>
</feature>
<dbReference type="SUPFAM" id="SSF51971">
    <property type="entry name" value="Nucleotide-binding domain"/>
    <property type="match status" value="1"/>
</dbReference>
<feature type="binding site" evidence="12">
    <location>
        <begin position="351"/>
        <end position="353"/>
    </location>
    <ligand>
        <name>FAD</name>
        <dbReference type="ChEBI" id="CHEBI:57692"/>
    </ligand>
</feature>
<keyword evidence="16" id="KW-1185">Reference proteome</keyword>
<keyword evidence="11" id="KW-0496">Mitochondrion</keyword>
<evidence type="ECO:0000256" key="10">
    <source>
        <dbReference type="ARBA" id="ARBA00048933"/>
    </source>
</evidence>
<reference evidence="17" key="1">
    <citation type="submission" date="2022-11" db="UniProtKB">
        <authorList>
            <consortium name="WormBaseParasite"/>
        </authorList>
    </citation>
    <scope>IDENTIFICATION</scope>
</reference>
<feature type="binding site" evidence="12">
    <location>
        <position position="56"/>
    </location>
    <ligand>
        <name>FAD</name>
        <dbReference type="ChEBI" id="CHEBI:57692"/>
    </ligand>
</feature>
<keyword evidence="14" id="KW-0732">Signal</keyword>
<dbReference type="PRINTS" id="PR00419">
    <property type="entry name" value="ADXRDTASE"/>
</dbReference>
<keyword evidence="7 11" id="KW-0274">FAD</keyword>
<comment type="similarity">
    <text evidence="3 11">Belongs to the ferredoxin--NADP reductase type 1 family.</text>
</comment>
<dbReference type="InterPro" id="IPR036188">
    <property type="entry name" value="FAD/NAD-bd_sf"/>
</dbReference>
<evidence type="ECO:0000313" key="16">
    <source>
        <dbReference type="Proteomes" id="UP000887574"/>
    </source>
</evidence>
<dbReference type="AlphaFoldDB" id="A0A915ESY0"/>
<keyword evidence="8 11" id="KW-0521">NADP</keyword>
<feature type="binding site" evidence="13">
    <location>
        <begin position="164"/>
        <end position="167"/>
    </location>
    <ligand>
        <name>NADP(+)</name>
        <dbReference type="ChEBI" id="CHEBI:58349"/>
    </ligand>
</feature>
<protein>
    <recommendedName>
        <fullName evidence="5 11">NADPH:adrenodoxin oxidoreductase, mitochondrial</fullName>
        <ecNumber evidence="4 11">1.18.1.6</ecNumber>
    </recommendedName>
</protein>
<evidence type="ECO:0000256" key="5">
    <source>
        <dbReference type="ARBA" id="ARBA00016287"/>
    </source>
</evidence>
<keyword evidence="6 11" id="KW-0285">Flavoprotein</keyword>
<comment type="subcellular location">
    <subcellularLocation>
        <location evidence="11">Mitochondrion</location>
    </subcellularLocation>
</comment>
<dbReference type="GO" id="GO:0005739">
    <property type="term" value="C:mitochondrion"/>
    <property type="evidence" value="ECO:0007669"/>
    <property type="project" value="UniProtKB-SubCell"/>
</dbReference>
<evidence type="ECO:0000259" key="15">
    <source>
        <dbReference type="Pfam" id="PF07992"/>
    </source>
</evidence>
<feature type="binding site" evidence="12">
    <location>
        <position position="27"/>
    </location>
    <ligand>
        <name>FAD</name>
        <dbReference type="ChEBI" id="CHEBI:57692"/>
    </ligand>
</feature>
<comment type="pathway">
    <text evidence="2">Steroid metabolism; cholesterol metabolism.</text>
</comment>
<dbReference type="PANTHER" id="PTHR48467:SF1">
    <property type="entry name" value="GLUTAMATE SYNTHASE 1 [NADH], CHLOROPLASTIC-LIKE"/>
    <property type="match status" value="1"/>
</dbReference>
<sequence>MIIRRALSLSCVSLAPLRVAVIGSGPAGLYACSRLLQKVPECVVDVFDRNQVPYGLVYYGVAPDHYDMKKCTNQFEKMFTENSSRLSLFCNVNVGKDVKYKELCKSYDAIVLAYGANKARSLNLKNERAINCFSGSDFVSWYNGLPRYSAAPLLDVEKAVVIGNGNVAIDCSRILLSSPEKLAHTDVPENAMKALRSSKIRNVRMFGRRGPIEASFTIKELRELLNLEGCSNYLDRPKRRILELMANSTSPKSANAARSCSIEFFHAPEEIHVDANGRVEFITMRNRLTNQVMLLPCGLLIYAVGFENIVLEGVPTTEDNRLRMEDWCHVHSQSDEAMVYATGWCAHAAKGVIAESQTQAVAVIDKLADDLTAGKILKREVSGAKKLLEERSVPYISWFDWLYVDKCERRMGALLGKPREKIYDATTLLRIRKL</sequence>
<dbReference type="PANTHER" id="PTHR48467">
    <property type="entry name" value="GLUTAMATE SYNTHASE 1 [NADH], CHLOROPLASTIC-LIKE"/>
    <property type="match status" value="1"/>
</dbReference>
<organism evidence="16 17">
    <name type="scientific">Ditylenchus dipsaci</name>
    <dbReference type="NCBI Taxonomy" id="166011"/>
    <lineage>
        <taxon>Eukaryota</taxon>
        <taxon>Metazoa</taxon>
        <taxon>Ecdysozoa</taxon>
        <taxon>Nematoda</taxon>
        <taxon>Chromadorea</taxon>
        <taxon>Rhabditida</taxon>
        <taxon>Tylenchina</taxon>
        <taxon>Tylenchomorpha</taxon>
        <taxon>Sphaerularioidea</taxon>
        <taxon>Anguinidae</taxon>
        <taxon>Anguininae</taxon>
        <taxon>Ditylenchus</taxon>
    </lineage>
</organism>
<feature type="chain" id="PRO_5037298915" description="NADPH:adrenodoxin oxidoreductase, mitochondrial" evidence="14">
    <location>
        <begin position="23"/>
        <end position="434"/>
    </location>
</feature>
<evidence type="ECO:0000256" key="7">
    <source>
        <dbReference type="ARBA" id="ARBA00022827"/>
    </source>
</evidence>
<accession>A0A915ESY0</accession>
<evidence type="ECO:0000256" key="13">
    <source>
        <dbReference type="PIRSR" id="PIRSR000362-2"/>
    </source>
</evidence>
<evidence type="ECO:0000256" key="1">
    <source>
        <dbReference type="ARBA" id="ARBA00001974"/>
    </source>
</evidence>
<evidence type="ECO:0000313" key="17">
    <source>
        <dbReference type="WBParaSite" id="jg9471"/>
    </source>
</evidence>
<evidence type="ECO:0000256" key="11">
    <source>
        <dbReference type="PIRNR" id="PIRNR000362"/>
    </source>
</evidence>
<name>A0A915ESY0_9BILA</name>
<feature type="binding site" evidence="12">
    <location>
        <position position="94"/>
    </location>
    <ligand>
        <name>FAD</name>
        <dbReference type="ChEBI" id="CHEBI:57692"/>
    </ligand>
</feature>